<evidence type="ECO:0000256" key="1">
    <source>
        <dbReference type="SAM" id="MobiDB-lite"/>
    </source>
</evidence>
<evidence type="ECO:0000313" key="3">
    <source>
        <dbReference type="EMBL" id="QIS12415.1"/>
    </source>
</evidence>
<dbReference type="EMBL" id="CP046172">
    <property type="protein sequence ID" value="QIS12415.1"/>
    <property type="molecule type" value="Genomic_DNA"/>
</dbReference>
<dbReference type="Gene3D" id="3.60.15.10">
    <property type="entry name" value="Ribonuclease Z/Hydroxyacylglutathione hydrolase-like"/>
    <property type="match status" value="1"/>
</dbReference>
<dbReference type="GO" id="GO:0016787">
    <property type="term" value="F:hydrolase activity"/>
    <property type="evidence" value="ECO:0007669"/>
    <property type="project" value="UniProtKB-KW"/>
</dbReference>
<dbReference type="Pfam" id="PF12706">
    <property type="entry name" value="Lactamase_B_2"/>
    <property type="match status" value="1"/>
</dbReference>
<proteinExistence type="predicted"/>
<dbReference type="SUPFAM" id="SSF56281">
    <property type="entry name" value="Metallo-hydrolase/oxidoreductase"/>
    <property type="match status" value="1"/>
</dbReference>
<dbReference type="AlphaFoldDB" id="A0A6G9YGJ6"/>
<evidence type="ECO:0000313" key="4">
    <source>
        <dbReference type="Proteomes" id="UP000503540"/>
    </source>
</evidence>
<dbReference type="InterPro" id="IPR050114">
    <property type="entry name" value="UPF0173_UPF0282_UlaG_hydrolase"/>
</dbReference>
<name>A0A6G9YGJ6_9NOCA</name>
<dbReference type="KEGG" id="nah:F5544_22770"/>
<dbReference type="InterPro" id="IPR001279">
    <property type="entry name" value="Metallo-B-lactamas"/>
</dbReference>
<keyword evidence="3" id="KW-0378">Hydrolase</keyword>
<dbReference type="InterPro" id="IPR036866">
    <property type="entry name" value="RibonucZ/Hydroxyglut_hydro"/>
</dbReference>
<accession>A0A6G9YGJ6</accession>
<gene>
    <name evidence="3" type="ORF">F5544_22770</name>
</gene>
<dbReference type="SMART" id="SM00849">
    <property type="entry name" value="Lactamase_B"/>
    <property type="match status" value="1"/>
</dbReference>
<dbReference type="PANTHER" id="PTHR43546">
    <property type="entry name" value="UPF0173 METAL-DEPENDENT HYDROLASE MJ1163-RELATED"/>
    <property type="match status" value="1"/>
</dbReference>
<feature type="compositionally biased region" description="Pro residues" evidence="1">
    <location>
        <begin position="1"/>
        <end position="12"/>
    </location>
</feature>
<keyword evidence="4" id="KW-1185">Reference proteome</keyword>
<dbReference type="Proteomes" id="UP000503540">
    <property type="component" value="Chromosome"/>
</dbReference>
<evidence type="ECO:0000259" key="2">
    <source>
        <dbReference type="SMART" id="SM00849"/>
    </source>
</evidence>
<protein>
    <submittedName>
        <fullName evidence="3">MBL fold metallo-hydrolase</fullName>
    </submittedName>
</protein>
<feature type="domain" description="Metallo-beta-lactamase" evidence="2">
    <location>
        <begin position="47"/>
        <end position="239"/>
    </location>
</feature>
<reference evidence="3 4" key="1">
    <citation type="journal article" date="2019" name="ACS Chem. Biol.">
        <title>Identification and Mobilization of a Cryptic Antibiotic Biosynthesis Gene Locus from a Human-Pathogenic Nocardia Isolate.</title>
        <authorList>
            <person name="Herisse M."/>
            <person name="Ishida K."/>
            <person name="Porter J.L."/>
            <person name="Howden B."/>
            <person name="Hertweck C."/>
            <person name="Stinear T.P."/>
            <person name="Pidot S.J."/>
        </authorList>
    </citation>
    <scope>NUCLEOTIDE SEQUENCE [LARGE SCALE GENOMIC DNA]</scope>
    <source>
        <strain evidence="3 4">AUSMDU00012717</strain>
    </source>
</reference>
<sequence>MHPAAPHRPPAPGRDAGGTARRHPRPRPAQVRTATVTTTDLTVTRIGHACQLIEFGGLRVLTDPWFTETATYHQGEPVTATVAELGRIDAVVISHEHYDHCDLDALVAGGFDLDIPLIGPATVTAIAARKGFRELRTIEAWESTTVGELTVTATPGEHGVHEVTFVLRSGGRTVFFGGDSLRVPELDTLPSRFGKIDLAILPTNGLCVRPMNMRQVVMDAEEAAALTAVLRPTLAIPHHYAFHSGRLGDRMITKGDRDPRHYADAVARLAPDVEVRMVLPGTAVRVG</sequence>
<feature type="region of interest" description="Disordered" evidence="1">
    <location>
        <begin position="1"/>
        <end position="33"/>
    </location>
</feature>
<organism evidence="3 4">
    <name type="scientific">Nocardia arthritidis</name>
    <dbReference type="NCBI Taxonomy" id="228602"/>
    <lineage>
        <taxon>Bacteria</taxon>
        <taxon>Bacillati</taxon>
        <taxon>Actinomycetota</taxon>
        <taxon>Actinomycetes</taxon>
        <taxon>Mycobacteriales</taxon>
        <taxon>Nocardiaceae</taxon>
        <taxon>Nocardia</taxon>
    </lineage>
</organism>